<keyword evidence="3" id="KW-1185">Reference proteome</keyword>
<proteinExistence type="predicted"/>
<dbReference type="PANTHER" id="PTHR28027">
    <property type="entry name" value="TRANSCRIPTIONAL REGULATOR MIT1"/>
    <property type="match status" value="1"/>
</dbReference>
<evidence type="ECO:0000313" key="3">
    <source>
        <dbReference type="Proteomes" id="UP001497453"/>
    </source>
</evidence>
<organism evidence="2 3">
    <name type="scientific">Somion occarium</name>
    <dbReference type="NCBI Taxonomy" id="3059160"/>
    <lineage>
        <taxon>Eukaryota</taxon>
        <taxon>Fungi</taxon>
        <taxon>Dikarya</taxon>
        <taxon>Basidiomycota</taxon>
        <taxon>Agaricomycotina</taxon>
        <taxon>Agaricomycetes</taxon>
        <taxon>Polyporales</taxon>
        <taxon>Cerrenaceae</taxon>
        <taxon>Somion</taxon>
    </lineage>
</organism>
<feature type="compositionally biased region" description="Low complexity" evidence="1">
    <location>
        <begin position="182"/>
        <end position="200"/>
    </location>
</feature>
<dbReference type="Proteomes" id="UP001497453">
    <property type="component" value="Chromosome 4"/>
</dbReference>
<evidence type="ECO:0008006" key="4">
    <source>
        <dbReference type="Google" id="ProtNLM"/>
    </source>
</evidence>
<protein>
    <recommendedName>
        <fullName evidence="4">cAMP-independent regulatory protein pac2</fullName>
    </recommendedName>
</protein>
<dbReference type="PANTHER" id="PTHR28027:SF1">
    <property type="entry name" value="CAMP INDEPENDENT REGULATORY PROTEIN (AFU_ORTHOLOGUE AFUA_3G09640)"/>
    <property type="match status" value="1"/>
</dbReference>
<evidence type="ECO:0000313" key="2">
    <source>
        <dbReference type="EMBL" id="CAL1706230.1"/>
    </source>
</evidence>
<sequence length="286" mass="32491">MSLDTVITCPIPPSSLSTDMQHPTCINLRIRNVADANPVLHAVRLNILPMVHRRLDDQERLALRPGSVYVWEERSNNPLEATGQEIQRFTEGRCWGPSRAREDFLLYYEKEATNKSSILQRIGSLSEPLIKQTYSVYINGSRSGPKWHLNAYYTHETADQLRTVDQIPALRNIQVPDSLYIPSRSTAARRSSRPSGGQRSSLDEGTVREPQNSRSSDPPPQAHRLPQSSSSFGPTLRPIRPAAKPTDDEEDFPRLAPLEYLENISPPRRHNIDDDYLRQFRNVSCI</sequence>
<gene>
    <name evidence="2" type="ORF">GFSPODELE1_LOCUS5769</name>
</gene>
<name>A0ABP1DEF7_9APHY</name>
<feature type="region of interest" description="Disordered" evidence="1">
    <location>
        <begin position="181"/>
        <end position="254"/>
    </location>
</feature>
<evidence type="ECO:0000256" key="1">
    <source>
        <dbReference type="SAM" id="MobiDB-lite"/>
    </source>
</evidence>
<dbReference type="InterPro" id="IPR018608">
    <property type="entry name" value="Gti1/Pac2"/>
</dbReference>
<dbReference type="Pfam" id="PF09729">
    <property type="entry name" value="Gti1_Pac2"/>
    <property type="match status" value="1"/>
</dbReference>
<dbReference type="EMBL" id="OZ037947">
    <property type="protein sequence ID" value="CAL1706230.1"/>
    <property type="molecule type" value="Genomic_DNA"/>
</dbReference>
<reference evidence="3" key="1">
    <citation type="submission" date="2024-04" db="EMBL/GenBank/DDBJ databases">
        <authorList>
            <person name="Shaw F."/>
            <person name="Minotto A."/>
        </authorList>
    </citation>
    <scope>NUCLEOTIDE SEQUENCE [LARGE SCALE GENOMIC DNA]</scope>
</reference>
<accession>A0ABP1DEF7</accession>